<comment type="caution">
    <text evidence="1">The sequence shown here is derived from an EMBL/GenBank/DDBJ whole genome shotgun (WGS) entry which is preliminary data.</text>
</comment>
<dbReference type="AlphaFoldDB" id="A0A243RPX2"/>
<dbReference type="EMBL" id="NGFN01000256">
    <property type="protein sequence ID" value="OUC96990.1"/>
    <property type="molecule type" value="Genomic_DNA"/>
</dbReference>
<organism evidence="1 2">
    <name type="scientific">Streptomyces swartbergensis</name>
    <dbReference type="NCBI Taxonomy" id="487165"/>
    <lineage>
        <taxon>Bacteria</taxon>
        <taxon>Bacillati</taxon>
        <taxon>Actinomycetota</taxon>
        <taxon>Actinomycetes</taxon>
        <taxon>Kitasatosporales</taxon>
        <taxon>Streptomycetaceae</taxon>
        <taxon>Streptomyces</taxon>
    </lineage>
</organism>
<accession>A0A243RPX2</accession>
<dbReference type="Proteomes" id="UP000195105">
    <property type="component" value="Unassembled WGS sequence"/>
</dbReference>
<reference evidence="1 2" key="1">
    <citation type="submission" date="2017-05" db="EMBL/GenBank/DDBJ databases">
        <title>Biotechnological potential of actinobacteria isolated from South African environments.</title>
        <authorList>
            <person name="Le Roes-Hill M."/>
            <person name="Prins A."/>
            <person name="Durrell K.A."/>
        </authorList>
    </citation>
    <scope>NUCLEOTIDE SEQUENCE [LARGE SCALE GENOMIC DNA]</scope>
    <source>
        <strain evidence="1 2">HMC13</strain>
    </source>
</reference>
<protein>
    <submittedName>
        <fullName evidence="1">Uncharacterized protein</fullName>
    </submittedName>
</protein>
<evidence type="ECO:0000313" key="2">
    <source>
        <dbReference type="Proteomes" id="UP000195105"/>
    </source>
</evidence>
<gene>
    <name evidence="1" type="ORF">CA983_31060</name>
</gene>
<proteinExistence type="predicted"/>
<sequence>MDMSVRVIVKLAQDRDWSAVADGLEAVGAEGVQAPRESLPDRAVALFPDEIGVSEAVESARGVEGVAEAEPDVMRYTNGPGM</sequence>
<evidence type="ECO:0000313" key="1">
    <source>
        <dbReference type="EMBL" id="OUC96990.1"/>
    </source>
</evidence>
<name>A0A243RPX2_9ACTN</name>
<keyword evidence="2" id="KW-1185">Reference proteome</keyword>